<proteinExistence type="predicted"/>
<gene>
    <name evidence="1" type="ORF">Lalb_Chr01g0020711</name>
</gene>
<evidence type="ECO:0000313" key="1">
    <source>
        <dbReference type="EMBL" id="KAE9622001.1"/>
    </source>
</evidence>
<dbReference type="AlphaFoldDB" id="A0A6A4R844"/>
<reference evidence="2" key="1">
    <citation type="journal article" date="2020" name="Nat. Commun.">
        <title>Genome sequence of the cluster root forming white lupin.</title>
        <authorList>
            <person name="Hufnagel B."/>
            <person name="Marques A."/>
            <person name="Soriano A."/>
            <person name="Marques L."/>
            <person name="Divol F."/>
            <person name="Doumas P."/>
            <person name="Sallet E."/>
            <person name="Mancinotti D."/>
            <person name="Carrere S."/>
            <person name="Marande W."/>
            <person name="Arribat S."/>
            <person name="Keller J."/>
            <person name="Huneau C."/>
            <person name="Blein T."/>
            <person name="Aime D."/>
            <person name="Laguerre M."/>
            <person name="Taylor J."/>
            <person name="Schubert V."/>
            <person name="Nelson M."/>
            <person name="Geu-Flores F."/>
            <person name="Crespi M."/>
            <person name="Gallardo-Guerrero K."/>
            <person name="Delaux P.-M."/>
            <person name="Salse J."/>
            <person name="Berges H."/>
            <person name="Guyot R."/>
            <person name="Gouzy J."/>
            <person name="Peret B."/>
        </authorList>
    </citation>
    <scope>NUCLEOTIDE SEQUENCE [LARGE SCALE GENOMIC DNA]</scope>
    <source>
        <strain evidence="2">cv. Amiga</strain>
    </source>
</reference>
<name>A0A6A4R844_LUPAL</name>
<evidence type="ECO:0000313" key="2">
    <source>
        <dbReference type="Proteomes" id="UP000447434"/>
    </source>
</evidence>
<sequence length="54" mass="6615">MIQSISLYYMLFDYLTNSFNAYKYVHGMLFHSIYVDYYFDSKYVHYILFDSLVA</sequence>
<organism evidence="1 2">
    <name type="scientific">Lupinus albus</name>
    <name type="common">White lupine</name>
    <name type="synonym">Lupinus termis</name>
    <dbReference type="NCBI Taxonomy" id="3870"/>
    <lineage>
        <taxon>Eukaryota</taxon>
        <taxon>Viridiplantae</taxon>
        <taxon>Streptophyta</taxon>
        <taxon>Embryophyta</taxon>
        <taxon>Tracheophyta</taxon>
        <taxon>Spermatophyta</taxon>
        <taxon>Magnoliopsida</taxon>
        <taxon>eudicotyledons</taxon>
        <taxon>Gunneridae</taxon>
        <taxon>Pentapetalae</taxon>
        <taxon>rosids</taxon>
        <taxon>fabids</taxon>
        <taxon>Fabales</taxon>
        <taxon>Fabaceae</taxon>
        <taxon>Papilionoideae</taxon>
        <taxon>50 kb inversion clade</taxon>
        <taxon>genistoids sensu lato</taxon>
        <taxon>core genistoids</taxon>
        <taxon>Genisteae</taxon>
        <taxon>Lupinus</taxon>
    </lineage>
</organism>
<protein>
    <submittedName>
        <fullName evidence="1">Uncharacterized protein</fullName>
    </submittedName>
</protein>
<keyword evidence="2" id="KW-1185">Reference proteome</keyword>
<dbReference type="Proteomes" id="UP000447434">
    <property type="component" value="Chromosome 1"/>
</dbReference>
<accession>A0A6A4R844</accession>
<dbReference type="EMBL" id="WOCE01000001">
    <property type="protein sequence ID" value="KAE9622001.1"/>
    <property type="molecule type" value="Genomic_DNA"/>
</dbReference>
<comment type="caution">
    <text evidence="1">The sequence shown here is derived from an EMBL/GenBank/DDBJ whole genome shotgun (WGS) entry which is preliminary data.</text>
</comment>